<evidence type="ECO:0000256" key="1">
    <source>
        <dbReference type="ARBA" id="ARBA00004389"/>
    </source>
</evidence>
<evidence type="ECO:0000313" key="12">
    <source>
        <dbReference type="Proteomes" id="UP000825729"/>
    </source>
</evidence>
<name>A0AAV7E6N6_ARIFI</name>
<keyword evidence="12" id="KW-1185">Reference proteome</keyword>
<reference evidence="11 12" key="1">
    <citation type="submission" date="2021-07" db="EMBL/GenBank/DDBJ databases">
        <title>The Aristolochia fimbriata genome: insights into angiosperm evolution, floral development and chemical biosynthesis.</title>
        <authorList>
            <person name="Jiao Y."/>
        </authorList>
    </citation>
    <scope>NUCLEOTIDE SEQUENCE [LARGE SCALE GENOMIC DNA]</scope>
    <source>
        <strain evidence="11">IBCAS-2021</strain>
        <tissue evidence="11">Leaf</tissue>
    </source>
</reference>
<dbReference type="FunFam" id="3.40.50.2000:FF:000109">
    <property type="entry name" value="Chitobiosyldiphosphodolichol beta-mannosyltransferase"/>
    <property type="match status" value="1"/>
</dbReference>
<evidence type="ECO:0000256" key="4">
    <source>
        <dbReference type="ARBA" id="ARBA00022679"/>
    </source>
</evidence>
<evidence type="ECO:0000256" key="9">
    <source>
        <dbReference type="SAM" id="Phobius"/>
    </source>
</evidence>
<dbReference type="GO" id="GO:0000030">
    <property type="term" value="F:mannosyltransferase activity"/>
    <property type="evidence" value="ECO:0007669"/>
    <property type="project" value="InterPro"/>
</dbReference>
<evidence type="ECO:0000256" key="2">
    <source>
        <dbReference type="ARBA" id="ARBA00004922"/>
    </source>
</evidence>
<dbReference type="PANTHER" id="PTHR13036">
    <property type="entry name" value="BETA1,4 MANNOSYLTRANSFERASE"/>
    <property type="match status" value="1"/>
</dbReference>
<evidence type="ECO:0000313" key="11">
    <source>
        <dbReference type="EMBL" id="KAG9443785.1"/>
    </source>
</evidence>
<dbReference type="Proteomes" id="UP000825729">
    <property type="component" value="Unassembled WGS sequence"/>
</dbReference>
<accession>A0AAV7E6N6</accession>
<dbReference type="AlphaFoldDB" id="A0AAV7E6N6"/>
<evidence type="ECO:0000256" key="5">
    <source>
        <dbReference type="ARBA" id="ARBA00022692"/>
    </source>
</evidence>
<dbReference type="Pfam" id="PF13692">
    <property type="entry name" value="Glyco_trans_1_4"/>
    <property type="match status" value="1"/>
</dbReference>
<comment type="subcellular location">
    <subcellularLocation>
        <location evidence="1">Endoplasmic reticulum membrane</location>
        <topology evidence="1">Single-pass membrane protein</topology>
    </subcellularLocation>
</comment>
<dbReference type="InterPro" id="IPR028098">
    <property type="entry name" value="Glyco_trans_4-like_N"/>
</dbReference>
<comment type="caution">
    <text evidence="11">The sequence shown here is derived from an EMBL/GenBank/DDBJ whole genome shotgun (WGS) entry which is preliminary data.</text>
</comment>
<evidence type="ECO:0000256" key="3">
    <source>
        <dbReference type="ARBA" id="ARBA00022676"/>
    </source>
</evidence>
<sequence length="519" mass="58296">MLVCCRSRNPKAPIFASPAKREENNTEARILMVASIKSKKITDNMGKRGRAAVVVLGDIGRSPRMQYHALSLAQQASLDVDVVAYGGSNPHNALLENPSIHLHKMKPIVFRGLPKVLLMLLLPVKALMQFFMLLWFLCAKIPPPDVFLVQNPPSVPTLFAVKLASWWRNSTIIIDWHNFGYTLLALSLGRNHILVKIYYWFERHFGRKANGSFCVTKAMQHELARNWGIKATVVYDRPPEFFHCSSLQEKHELFCRLNNDLIHPHGIRDCVCYGRGISETDPHVGNTIFTTQESGEVSLKPNRPALIVSSTSWTADEDFGLLLEAAVLYDRRVSAILHEDDSVHDKLLWKEISDGKQYLYPRLLFIITGKGPDREKYEKQMKRLHLKRVAFRTMWLPAEDYPLMLGSADLGICLHASSSGLDLPMKVVDMFGCGLPVCALSFSCIEELVTVEENGLLFSSSSDLADNLLTLFKDFPDGCSTLNSLREGALAKGASTRWATEWEQQALPLIAEATSDKTE</sequence>
<dbReference type="PANTHER" id="PTHR13036:SF0">
    <property type="entry name" value="CHITOBIOSYLDIPHOSPHODOLICHOL BETA-MANNOSYLTRANSFERASE"/>
    <property type="match status" value="1"/>
</dbReference>
<gene>
    <name evidence="11" type="ORF">H6P81_015125</name>
</gene>
<evidence type="ECO:0000256" key="6">
    <source>
        <dbReference type="ARBA" id="ARBA00022824"/>
    </source>
</evidence>
<feature type="domain" description="Glycosyltransferase subfamily 4-like N-terminal" evidence="10">
    <location>
        <begin position="74"/>
        <end position="232"/>
    </location>
</feature>
<organism evidence="11 12">
    <name type="scientific">Aristolochia fimbriata</name>
    <name type="common">White veined hardy Dutchman's pipe vine</name>
    <dbReference type="NCBI Taxonomy" id="158543"/>
    <lineage>
        <taxon>Eukaryota</taxon>
        <taxon>Viridiplantae</taxon>
        <taxon>Streptophyta</taxon>
        <taxon>Embryophyta</taxon>
        <taxon>Tracheophyta</taxon>
        <taxon>Spermatophyta</taxon>
        <taxon>Magnoliopsida</taxon>
        <taxon>Magnoliidae</taxon>
        <taxon>Piperales</taxon>
        <taxon>Aristolochiaceae</taxon>
        <taxon>Aristolochia</taxon>
    </lineage>
</organism>
<keyword evidence="8 9" id="KW-0472">Membrane</keyword>
<proteinExistence type="predicted"/>
<dbReference type="FunFam" id="3.40.50.2000:FF:000083">
    <property type="entry name" value="UDP-glycosyltransferase TURAN isoform X1"/>
    <property type="match status" value="1"/>
</dbReference>
<keyword evidence="4" id="KW-0808">Transferase</keyword>
<keyword evidence="3" id="KW-0328">Glycosyltransferase</keyword>
<dbReference type="SUPFAM" id="SSF53756">
    <property type="entry name" value="UDP-Glycosyltransferase/glycogen phosphorylase"/>
    <property type="match status" value="2"/>
</dbReference>
<evidence type="ECO:0000256" key="7">
    <source>
        <dbReference type="ARBA" id="ARBA00022989"/>
    </source>
</evidence>
<dbReference type="Pfam" id="PF13579">
    <property type="entry name" value="Glyco_trans_4_4"/>
    <property type="match status" value="1"/>
</dbReference>
<keyword evidence="5 9" id="KW-0812">Transmembrane</keyword>
<protein>
    <recommendedName>
        <fullName evidence="10">Glycosyltransferase subfamily 4-like N-terminal domain-containing protein</fullName>
    </recommendedName>
</protein>
<dbReference type="Gene3D" id="3.40.50.2000">
    <property type="entry name" value="Glycogen Phosphorylase B"/>
    <property type="match status" value="2"/>
</dbReference>
<keyword evidence="6" id="KW-0256">Endoplasmic reticulum</keyword>
<keyword evidence="7 9" id="KW-1133">Transmembrane helix</keyword>
<evidence type="ECO:0000259" key="10">
    <source>
        <dbReference type="Pfam" id="PF13579"/>
    </source>
</evidence>
<dbReference type="EMBL" id="JAINDJ010000006">
    <property type="protein sequence ID" value="KAG9443785.1"/>
    <property type="molecule type" value="Genomic_DNA"/>
</dbReference>
<dbReference type="GO" id="GO:0005789">
    <property type="term" value="C:endoplasmic reticulum membrane"/>
    <property type="evidence" value="ECO:0007669"/>
    <property type="project" value="UniProtKB-SubCell"/>
</dbReference>
<feature type="transmembrane region" description="Helical" evidence="9">
    <location>
        <begin position="116"/>
        <end position="137"/>
    </location>
</feature>
<comment type="pathway">
    <text evidence="2">Protein modification; protein glycosylation.</text>
</comment>
<dbReference type="InterPro" id="IPR026051">
    <property type="entry name" value="ALG1-like"/>
</dbReference>
<evidence type="ECO:0000256" key="8">
    <source>
        <dbReference type="ARBA" id="ARBA00023136"/>
    </source>
</evidence>